<evidence type="ECO:0000259" key="8">
    <source>
        <dbReference type="Pfam" id="PF23598"/>
    </source>
</evidence>
<dbReference type="FunFam" id="1.10.10.10:FF:000322">
    <property type="entry name" value="Probable disease resistance protein At1g63360"/>
    <property type="match status" value="1"/>
</dbReference>
<evidence type="ECO:0000256" key="1">
    <source>
        <dbReference type="ARBA" id="ARBA00008894"/>
    </source>
</evidence>
<dbReference type="Gene3D" id="1.10.8.430">
    <property type="entry name" value="Helical domain of apoptotic protease-activating factors"/>
    <property type="match status" value="1"/>
</dbReference>
<reference evidence="9" key="1">
    <citation type="submission" date="2020-07" db="EMBL/GenBank/DDBJ databases">
        <title>Genome sequence and genetic diversity analysis of an under-domesticated orphan crop, white fonio (Digitaria exilis).</title>
        <authorList>
            <person name="Bennetzen J.L."/>
            <person name="Chen S."/>
            <person name="Ma X."/>
            <person name="Wang X."/>
            <person name="Yssel A.E.J."/>
            <person name="Chaluvadi S.R."/>
            <person name="Johnson M."/>
            <person name="Gangashetty P."/>
            <person name="Hamidou F."/>
            <person name="Sanogo M.D."/>
            <person name="Zwaenepoel A."/>
            <person name="Wallace J."/>
            <person name="Van De Peer Y."/>
            <person name="Van Deynze A."/>
        </authorList>
    </citation>
    <scope>NUCLEOTIDE SEQUENCE</scope>
    <source>
        <tissue evidence="9">Leaves</tissue>
    </source>
</reference>
<comment type="similarity">
    <text evidence="1">Belongs to the disease resistance NB-LRR family.</text>
</comment>
<dbReference type="AlphaFoldDB" id="A0A835AJR2"/>
<accession>A0A835AJR2</accession>
<evidence type="ECO:0000256" key="5">
    <source>
        <dbReference type="ARBA" id="ARBA00022840"/>
    </source>
</evidence>
<gene>
    <name evidence="9" type="ORF">HU200_055287</name>
</gene>
<keyword evidence="5" id="KW-0547">Nucleotide-binding</keyword>
<evidence type="ECO:0000256" key="6">
    <source>
        <dbReference type="SAM" id="Coils"/>
    </source>
</evidence>
<dbReference type="Gene3D" id="3.40.50.300">
    <property type="entry name" value="P-loop containing nucleotide triphosphate hydrolases"/>
    <property type="match status" value="1"/>
</dbReference>
<dbReference type="FunFam" id="1.10.8.430:FF:000003">
    <property type="entry name" value="Probable disease resistance protein At5g66910"/>
    <property type="match status" value="1"/>
</dbReference>
<dbReference type="GO" id="GO:0009626">
    <property type="term" value="P:plant-type hypersensitive response"/>
    <property type="evidence" value="ECO:0007669"/>
    <property type="project" value="UniProtKB-ARBA"/>
</dbReference>
<dbReference type="Gene3D" id="3.80.10.10">
    <property type="entry name" value="Ribonuclease Inhibitor"/>
    <property type="match status" value="1"/>
</dbReference>
<comment type="caution">
    <text evidence="9">The sequence shown here is derived from an EMBL/GenBank/DDBJ whole genome shotgun (WGS) entry which is preliminary data.</text>
</comment>
<dbReference type="Pfam" id="PF00931">
    <property type="entry name" value="NB-ARC"/>
    <property type="match status" value="1"/>
</dbReference>
<dbReference type="InterPro" id="IPR003591">
    <property type="entry name" value="Leu-rich_rpt_typical-subtyp"/>
</dbReference>
<dbReference type="GO" id="GO:0002758">
    <property type="term" value="P:innate immune response-activating signaling pathway"/>
    <property type="evidence" value="ECO:0007669"/>
    <property type="project" value="UniProtKB-ARBA"/>
</dbReference>
<dbReference type="InterPro" id="IPR001611">
    <property type="entry name" value="Leu-rich_rpt"/>
</dbReference>
<evidence type="ECO:0000313" key="10">
    <source>
        <dbReference type="Proteomes" id="UP000636709"/>
    </source>
</evidence>
<evidence type="ECO:0000259" key="7">
    <source>
        <dbReference type="Pfam" id="PF00931"/>
    </source>
</evidence>
<dbReference type="PANTHER" id="PTHR33463:SF191">
    <property type="entry name" value="NB-ARC DOMAIN-CONTAINING PROTEIN"/>
    <property type="match status" value="1"/>
</dbReference>
<dbReference type="EMBL" id="JACEFO010002359">
    <property type="protein sequence ID" value="KAF8663944.1"/>
    <property type="molecule type" value="Genomic_DNA"/>
</dbReference>
<dbReference type="InterPro" id="IPR002182">
    <property type="entry name" value="NB-ARC"/>
</dbReference>
<dbReference type="PANTHER" id="PTHR33463">
    <property type="entry name" value="NB-ARC DOMAIN-CONTAINING PROTEIN-RELATED"/>
    <property type="match status" value="1"/>
</dbReference>
<dbReference type="InterPro" id="IPR042197">
    <property type="entry name" value="Apaf_helical"/>
</dbReference>
<dbReference type="GO" id="GO:0005524">
    <property type="term" value="F:ATP binding"/>
    <property type="evidence" value="ECO:0007669"/>
    <property type="project" value="UniProtKB-KW"/>
</dbReference>
<dbReference type="InterPro" id="IPR050905">
    <property type="entry name" value="Plant_NBS-LRR"/>
</dbReference>
<keyword evidence="6" id="KW-0175">Coiled coil</keyword>
<dbReference type="Proteomes" id="UP000636709">
    <property type="component" value="Unassembled WGS sequence"/>
</dbReference>
<dbReference type="GO" id="GO:0042742">
    <property type="term" value="P:defense response to bacterium"/>
    <property type="evidence" value="ECO:0007669"/>
    <property type="project" value="UniProtKB-ARBA"/>
</dbReference>
<keyword evidence="3" id="KW-0677">Repeat</keyword>
<dbReference type="InterPro" id="IPR032675">
    <property type="entry name" value="LRR_dom_sf"/>
</dbReference>
<proteinExistence type="inferred from homology"/>
<protein>
    <recommendedName>
        <fullName evidence="11">NB-ARC domain-containing protein</fullName>
    </recommendedName>
</protein>
<feature type="coiled-coil region" evidence="6">
    <location>
        <begin position="33"/>
        <end position="60"/>
    </location>
</feature>
<keyword evidence="2" id="KW-0433">Leucine-rich repeat</keyword>
<dbReference type="PRINTS" id="PR00364">
    <property type="entry name" value="DISEASERSIST"/>
</dbReference>
<evidence type="ECO:0000313" key="9">
    <source>
        <dbReference type="EMBL" id="KAF8663944.1"/>
    </source>
</evidence>
<evidence type="ECO:0000256" key="4">
    <source>
        <dbReference type="ARBA" id="ARBA00022821"/>
    </source>
</evidence>
<dbReference type="OrthoDB" id="2021138at2759"/>
<dbReference type="InterPro" id="IPR055414">
    <property type="entry name" value="LRR_R13L4/SHOC2-like"/>
</dbReference>
<organism evidence="9 10">
    <name type="scientific">Digitaria exilis</name>
    <dbReference type="NCBI Taxonomy" id="1010633"/>
    <lineage>
        <taxon>Eukaryota</taxon>
        <taxon>Viridiplantae</taxon>
        <taxon>Streptophyta</taxon>
        <taxon>Embryophyta</taxon>
        <taxon>Tracheophyta</taxon>
        <taxon>Spermatophyta</taxon>
        <taxon>Magnoliopsida</taxon>
        <taxon>Liliopsida</taxon>
        <taxon>Poales</taxon>
        <taxon>Poaceae</taxon>
        <taxon>PACMAD clade</taxon>
        <taxon>Panicoideae</taxon>
        <taxon>Panicodae</taxon>
        <taxon>Paniceae</taxon>
        <taxon>Anthephorinae</taxon>
        <taxon>Digitaria</taxon>
    </lineage>
</organism>
<keyword evidence="10" id="KW-1185">Reference proteome</keyword>
<name>A0A835AJR2_9POAL</name>
<dbReference type="InterPro" id="IPR027417">
    <property type="entry name" value="P-loop_NTPase"/>
</dbReference>
<feature type="domain" description="NB-ARC" evidence="7">
    <location>
        <begin position="163"/>
        <end position="317"/>
    </location>
</feature>
<evidence type="ECO:0008006" key="11">
    <source>
        <dbReference type="Google" id="ProtNLM"/>
    </source>
</evidence>
<dbReference type="GO" id="GO:0043531">
    <property type="term" value="F:ADP binding"/>
    <property type="evidence" value="ECO:0007669"/>
    <property type="project" value="InterPro"/>
</dbReference>
<sequence length="907" mass="102748">MDFLGSFIDTVFRPLKDYFTRTYGYIMSSADYLDALVDEMSELKSKRDDVQRMVDAAERQGMEATSQVTWWLQRVSSLEQSADALVEDFQERMELPPDHAPGIKETYLLSKKADETRAEAAALKEKADFHKVADELVQLRFEEMPSAPVLGRGALLEELDACVKDGDVGIVGIYGMAGVGKTALLNKFNNEFLINSPDIHVAIYIEVGKDYSLDDLQRIIGDRLGVSWENRTPKERAGVLYRVLIKMNFVLLLDDVWEPLNFRMLGIPVPKHNSKSKIILTTRIEDVCDRMDVRRKLKIECLPWEPAWELFREKVGDHLMSASPEIRHQAQALATKCGGLPLALITVGRAMASKRTAKEWKHAITVLKIAPWQLLGMEFDVLEPLKKSYDSLPSDKLRLCLLYCSLFPEEFSISKDWIIGYCIGEGFIDDLYTEMDEIYNKGHDLLGDLKIASLLEKGEDDDHIKMHPMVRAMALWIASDFGTKETKWLVRAGVGLKEAPGAEKWSDAERISFMRNNILELYERPNCPLLKTLMLQGNPGLDKICDGFFHFMPSLRVLDLSHTSISELPSGISSLVQLQYLDLYNTNIRSLPRELGSLATLRFLLLSHMPLEMIPSDVICRLTMLQVLYMDLSYGDWKVGASGNGVEFQELENLRRLKALDITIQSPEALEQLSRSYRLAGSTRNILIKTCSSMTKIELPTSNLWKNMTNLKRVWIASCSNLAEVIIDDSKETVGSNALPRAILQARAEPVDEEQPILPTLHDIILQGLHKVKIIYKGGCIQNLSSLFIWYCHGMEELVTVSEEQDAAASGEEQALGAFRVITPFPNLRELYLHGLAKFRRLSSDTCTLHFPSLESLKIVECPNLKKLKLSAGGLNAIQCSREWWNGLEWDDEEVRASYEDLFRPLR</sequence>
<evidence type="ECO:0000256" key="3">
    <source>
        <dbReference type="ARBA" id="ARBA00022737"/>
    </source>
</evidence>
<keyword evidence="5" id="KW-0067">ATP-binding</keyword>
<dbReference type="PROSITE" id="PS51450">
    <property type="entry name" value="LRR"/>
    <property type="match status" value="1"/>
</dbReference>
<dbReference type="SUPFAM" id="SSF52058">
    <property type="entry name" value="L domain-like"/>
    <property type="match status" value="1"/>
</dbReference>
<dbReference type="Pfam" id="PF23598">
    <property type="entry name" value="LRR_14"/>
    <property type="match status" value="1"/>
</dbReference>
<keyword evidence="4" id="KW-0611">Plant defense</keyword>
<dbReference type="SMART" id="SM00369">
    <property type="entry name" value="LRR_TYP"/>
    <property type="match status" value="2"/>
</dbReference>
<feature type="domain" description="Disease resistance R13L4/SHOC-2-like LRR" evidence="8">
    <location>
        <begin position="516"/>
        <end position="728"/>
    </location>
</feature>
<dbReference type="FunFam" id="3.40.50.300:FF:001091">
    <property type="entry name" value="Probable disease resistance protein At1g61300"/>
    <property type="match status" value="1"/>
</dbReference>
<dbReference type="SUPFAM" id="SSF52540">
    <property type="entry name" value="P-loop containing nucleoside triphosphate hydrolases"/>
    <property type="match status" value="1"/>
</dbReference>
<evidence type="ECO:0000256" key="2">
    <source>
        <dbReference type="ARBA" id="ARBA00022614"/>
    </source>
</evidence>